<sequence>MPTSWKSNPSQKPNPDSLDDASWTDSAIFGIGSLVGASFLDPPSIDVNASSMDESRLRLAASVFANTHDGIVITDATGCILDINRAYAKISGYSSEEVIGKMPDFLKSNVHPIEFYEEIWRSLKKSGVWRGEISNRRKNGKLCPELLSISAVLDAFGEVTHYVAIYTDITDLKESQQKLEHLAYHDALTGLPNQGTSRGPYSPSAGFS</sequence>
<dbReference type="NCBIfam" id="TIGR00229">
    <property type="entry name" value="sensory_box"/>
    <property type="match status" value="1"/>
</dbReference>
<evidence type="ECO:0000313" key="4">
    <source>
        <dbReference type="Proteomes" id="UP000739411"/>
    </source>
</evidence>
<proteinExistence type="predicted"/>
<feature type="domain" description="PAS" evidence="1">
    <location>
        <begin position="53"/>
        <end position="112"/>
    </location>
</feature>
<reference evidence="3 4" key="1">
    <citation type="submission" date="2020-10" db="EMBL/GenBank/DDBJ databases">
        <title>Connecting structure to function with the recovery of over 1000 high-quality activated sludge metagenome-assembled genomes encoding full-length rRNA genes using long-read sequencing.</title>
        <authorList>
            <person name="Singleton C.M."/>
            <person name="Petriglieri F."/>
            <person name="Kristensen J.M."/>
            <person name="Kirkegaard R.H."/>
            <person name="Michaelsen T.Y."/>
            <person name="Andersen M.H."/>
            <person name="Karst S.M."/>
            <person name="Dueholm M.S."/>
            <person name="Nielsen P.H."/>
            <person name="Albertsen M."/>
        </authorList>
    </citation>
    <scope>NUCLEOTIDE SEQUENCE [LARGE SCALE GENOMIC DNA]</scope>
    <source>
        <strain evidence="3">EsbW_18-Q3-R4-48_BATAC.463</strain>
    </source>
</reference>
<dbReference type="CDD" id="cd00130">
    <property type="entry name" value="PAS"/>
    <property type="match status" value="1"/>
</dbReference>
<dbReference type="Gene3D" id="3.30.450.20">
    <property type="entry name" value="PAS domain"/>
    <property type="match status" value="1"/>
</dbReference>
<dbReference type="InterPro" id="IPR000700">
    <property type="entry name" value="PAS-assoc_C"/>
</dbReference>
<dbReference type="PANTHER" id="PTHR46663:SF3">
    <property type="entry name" value="SLL0267 PROTEIN"/>
    <property type="match status" value="1"/>
</dbReference>
<dbReference type="Proteomes" id="UP000739411">
    <property type="component" value="Unassembled WGS sequence"/>
</dbReference>
<name>A0A935KA10_9RHOO</name>
<dbReference type="SUPFAM" id="SSF55785">
    <property type="entry name" value="PYP-like sensor domain (PAS domain)"/>
    <property type="match status" value="1"/>
</dbReference>
<dbReference type="EMBL" id="JADJMS010000014">
    <property type="protein sequence ID" value="MBK7414956.1"/>
    <property type="molecule type" value="Genomic_DNA"/>
</dbReference>
<dbReference type="AlphaFoldDB" id="A0A935KA10"/>
<organism evidence="3 4">
    <name type="scientific">Candidatus Dechloromonas phosphorivorans</name>
    <dbReference type="NCBI Taxonomy" id="2899244"/>
    <lineage>
        <taxon>Bacteria</taxon>
        <taxon>Pseudomonadati</taxon>
        <taxon>Pseudomonadota</taxon>
        <taxon>Betaproteobacteria</taxon>
        <taxon>Rhodocyclales</taxon>
        <taxon>Azonexaceae</taxon>
        <taxon>Dechloromonas</taxon>
    </lineage>
</organism>
<dbReference type="InterPro" id="IPR035965">
    <property type="entry name" value="PAS-like_dom_sf"/>
</dbReference>
<feature type="domain" description="PAC" evidence="2">
    <location>
        <begin position="129"/>
        <end position="181"/>
    </location>
</feature>
<evidence type="ECO:0000313" key="3">
    <source>
        <dbReference type="EMBL" id="MBK7414956.1"/>
    </source>
</evidence>
<protein>
    <submittedName>
        <fullName evidence="3">PAS domain S-box protein</fullName>
    </submittedName>
</protein>
<dbReference type="SMART" id="SM00091">
    <property type="entry name" value="PAS"/>
    <property type="match status" value="1"/>
</dbReference>
<dbReference type="SMART" id="SM00086">
    <property type="entry name" value="PAC"/>
    <property type="match status" value="1"/>
</dbReference>
<accession>A0A935KA10</accession>
<dbReference type="PROSITE" id="PS50112">
    <property type="entry name" value="PAS"/>
    <property type="match status" value="1"/>
</dbReference>
<dbReference type="InterPro" id="IPR052163">
    <property type="entry name" value="DGC-Regulatory_Protein"/>
</dbReference>
<dbReference type="Pfam" id="PF13426">
    <property type="entry name" value="PAS_9"/>
    <property type="match status" value="1"/>
</dbReference>
<dbReference type="PROSITE" id="PS50113">
    <property type="entry name" value="PAC"/>
    <property type="match status" value="1"/>
</dbReference>
<gene>
    <name evidence="3" type="ORF">IPJ38_07375</name>
</gene>
<evidence type="ECO:0000259" key="1">
    <source>
        <dbReference type="PROSITE" id="PS50112"/>
    </source>
</evidence>
<dbReference type="InterPro" id="IPR000014">
    <property type="entry name" value="PAS"/>
</dbReference>
<dbReference type="PANTHER" id="PTHR46663">
    <property type="entry name" value="DIGUANYLATE CYCLASE DGCT-RELATED"/>
    <property type="match status" value="1"/>
</dbReference>
<comment type="caution">
    <text evidence="3">The sequence shown here is derived from an EMBL/GenBank/DDBJ whole genome shotgun (WGS) entry which is preliminary data.</text>
</comment>
<dbReference type="InterPro" id="IPR001610">
    <property type="entry name" value="PAC"/>
</dbReference>
<evidence type="ECO:0000259" key="2">
    <source>
        <dbReference type="PROSITE" id="PS50113"/>
    </source>
</evidence>